<dbReference type="GO" id="GO:0046872">
    <property type="term" value="F:metal ion binding"/>
    <property type="evidence" value="ECO:0007669"/>
    <property type="project" value="UniProtKB-KW"/>
</dbReference>
<dbReference type="InterPro" id="IPR045085">
    <property type="entry name" value="HLD_clamp_pol_III_gamma_tau"/>
</dbReference>
<reference evidence="15 17" key="3">
    <citation type="journal article" date="2018" name="Nat. Biotechnol.">
        <title>A standardized bacterial taxonomy based on genome phylogeny substantially revises the tree of life.</title>
        <authorList>
            <person name="Parks D.H."/>
            <person name="Chuvochina M."/>
            <person name="Waite D.W."/>
            <person name="Rinke C."/>
            <person name="Skarshewski A."/>
            <person name="Chaumeil P.A."/>
            <person name="Hugenholtz P."/>
        </authorList>
    </citation>
    <scope>NUCLEOTIDE SEQUENCE [LARGE SCALE GENOMIC DNA]</scope>
    <source>
        <strain evidence="15">UBA8781</strain>
    </source>
</reference>
<dbReference type="OrthoDB" id="9810148at2"/>
<dbReference type="InterPro" id="IPR012763">
    <property type="entry name" value="DNA_pol_III_sug/sutau_N"/>
</dbReference>
<evidence type="ECO:0000259" key="13">
    <source>
        <dbReference type="SMART" id="SM00382"/>
    </source>
</evidence>
<reference evidence="16" key="2">
    <citation type="submission" date="2015-07" db="EMBL/GenBank/DDBJ databases">
        <title>Draft Genome Sequences of Anaerolinea thermolimosa IMO-1, Bellilinea caldifistulae GOMI-1, Leptolinea tardivitalis YMTK-2, Levilinea saccharolytica KIBI-1,Longilinea arvoryzae KOME-1, Previously Described as Members of the Anaerolineaceae (Chloroflexi).</title>
        <authorList>
            <person name="Sekiguchi Y."/>
            <person name="Ohashi A."/>
            <person name="Matsuura N."/>
            <person name="Tourlousse M.D."/>
        </authorList>
    </citation>
    <scope>NUCLEOTIDE SEQUENCE [LARGE SCALE GENOMIC DNA]</scope>
    <source>
        <strain evidence="16">IMO-1</strain>
    </source>
</reference>
<dbReference type="PANTHER" id="PTHR11669:SF0">
    <property type="entry name" value="PROTEIN STICHEL-LIKE 2"/>
    <property type="match status" value="1"/>
</dbReference>
<keyword evidence="8 11" id="KW-0067">ATP-binding</keyword>
<accession>A0A3D1JH30</accession>
<dbReference type="Proteomes" id="UP000264141">
    <property type="component" value="Unassembled WGS sequence"/>
</dbReference>
<dbReference type="GO" id="GO:0003887">
    <property type="term" value="F:DNA-directed DNA polymerase activity"/>
    <property type="evidence" value="ECO:0007669"/>
    <property type="project" value="UniProtKB-KW"/>
</dbReference>
<dbReference type="Pfam" id="PF22608">
    <property type="entry name" value="DNAX_ATPase_lid"/>
    <property type="match status" value="1"/>
</dbReference>
<dbReference type="NCBIfam" id="TIGR02397">
    <property type="entry name" value="dnaX_nterm"/>
    <property type="match status" value="1"/>
</dbReference>
<evidence type="ECO:0000256" key="2">
    <source>
        <dbReference type="ARBA" id="ARBA00022679"/>
    </source>
</evidence>
<dbReference type="SMART" id="SM00382">
    <property type="entry name" value="AAA"/>
    <property type="match status" value="1"/>
</dbReference>
<dbReference type="GO" id="GO:0005524">
    <property type="term" value="F:ATP binding"/>
    <property type="evidence" value="ECO:0007669"/>
    <property type="project" value="UniProtKB-KW"/>
</dbReference>
<keyword evidence="4 11" id="KW-0235">DNA replication</keyword>
<keyword evidence="7" id="KW-0862">Zinc</keyword>
<dbReference type="Gene3D" id="1.20.272.10">
    <property type="match status" value="1"/>
</dbReference>
<keyword evidence="2 11" id="KW-0808">Transferase</keyword>
<name>A0A3D1JH30_9CHLR</name>
<dbReference type="CDD" id="cd00009">
    <property type="entry name" value="AAA"/>
    <property type="match status" value="1"/>
</dbReference>
<dbReference type="CDD" id="cd18137">
    <property type="entry name" value="HLD_clamp_pol_III_gamma_tau"/>
    <property type="match status" value="1"/>
</dbReference>
<dbReference type="Proteomes" id="UP000253922">
    <property type="component" value="Unassembled WGS sequence"/>
</dbReference>
<dbReference type="Gene3D" id="1.10.8.60">
    <property type="match status" value="1"/>
</dbReference>
<evidence type="ECO:0000256" key="11">
    <source>
        <dbReference type="RuleBase" id="RU364063"/>
    </source>
</evidence>
<dbReference type="SUPFAM" id="SSF48019">
    <property type="entry name" value="post-AAA+ oligomerization domain-like"/>
    <property type="match status" value="1"/>
</dbReference>
<keyword evidence="16" id="KW-1185">Reference proteome</keyword>
<dbReference type="GO" id="GO:0003677">
    <property type="term" value="F:DNA binding"/>
    <property type="evidence" value="ECO:0007669"/>
    <property type="project" value="InterPro"/>
</dbReference>
<evidence type="ECO:0000256" key="6">
    <source>
        <dbReference type="ARBA" id="ARBA00022741"/>
    </source>
</evidence>
<dbReference type="InterPro" id="IPR001270">
    <property type="entry name" value="ClpA/B"/>
</dbReference>
<dbReference type="NCBIfam" id="NF004046">
    <property type="entry name" value="PRK05563.1"/>
    <property type="match status" value="1"/>
</dbReference>
<organism evidence="15 17">
    <name type="scientific">Anaerolinea thermolimosa</name>
    <dbReference type="NCBI Taxonomy" id="229919"/>
    <lineage>
        <taxon>Bacteria</taxon>
        <taxon>Bacillati</taxon>
        <taxon>Chloroflexota</taxon>
        <taxon>Anaerolineae</taxon>
        <taxon>Anaerolineales</taxon>
        <taxon>Anaerolineaceae</taxon>
        <taxon>Anaerolinea</taxon>
    </lineage>
</organism>
<evidence type="ECO:0000313" key="14">
    <source>
        <dbReference type="EMBL" id="GAP08530.1"/>
    </source>
</evidence>
<evidence type="ECO:0000313" key="15">
    <source>
        <dbReference type="EMBL" id="HCE17803.1"/>
    </source>
</evidence>
<dbReference type="GO" id="GO:0009360">
    <property type="term" value="C:DNA polymerase III complex"/>
    <property type="evidence" value="ECO:0007669"/>
    <property type="project" value="InterPro"/>
</dbReference>
<dbReference type="InterPro" id="IPR050238">
    <property type="entry name" value="DNA_Rep/Repair_Clamp_Loader"/>
</dbReference>
<dbReference type="GO" id="GO:0006261">
    <property type="term" value="P:DNA-templated DNA replication"/>
    <property type="evidence" value="ECO:0007669"/>
    <property type="project" value="TreeGrafter"/>
</dbReference>
<comment type="subunit">
    <text evidence="11">DNA polymerase III contains a core (composed of alpha, epsilon and theta chains) that associates with a tau subunit. This core dimerizes to form the POLIII' complex. PolIII' associates with the gamma complex (composed of gamma, delta, delta', psi and chi chains) and with the beta chain to form the complete DNA polymerase III complex.</text>
</comment>
<dbReference type="Pfam" id="PF13177">
    <property type="entry name" value="DNA_pol3_delta2"/>
    <property type="match status" value="1"/>
</dbReference>
<keyword evidence="5" id="KW-0479">Metal-binding</keyword>
<comment type="catalytic activity">
    <reaction evidence="10 11">
        <text>DNA(n) + a 2'-deoxyribonucleoside 5'-triphosphate = DNA(n+1) + diphosphate</text>
        <dbReference type="Rhea" id="RHEA:22508"/>
        <dbReference type="Rhea" id="RHEA-COMP:17339"/>
        <dbReference type="Rhea" id="RHEA-COMP:17340"/>
        <dbReference type="ChEBI" id="CHEBI:33019"/>
        <dbReference type="ChEBI" id="CHEBI:61560"/>
        <dbReference type="ChEBI" id="CHEBI:173112"/>
        <dbReference type="EC" id="2.7.7.7"/>
    </reaction>
</comment>
<dbReference type="RefSeq" id="WP_084001681.1">
    <property type="nucleotide sequence ID" value="NZ_DF967966.1"/>
</dbReference>
<dbReference type="InterPro" id="IPR008921">
    <property type="entry name" value="DNA_pol3_clamp-load_cplx_C"/>
</dbReference>
<protein>
    <recommendedName>
        <fullName evidence="11">DNA polymerase III subunit gamma/tau</fullName>
        <ecNumber evidence="11">2.7.7.7</ecNumber>
    </recommendedName>
</protein>
<dbReference type="SUPFAM" id="SSF52540">
    <property type="entry name" value="P-loop containing nucleoside triphosphate hydrolases"/>
    <property type="match status" value="1"/>
</dbReference>
<dbReference type="PANTHER" id="PTHR11669">
    <property type="entry name" value="REPLICATION FACTOR C / DNA POLYMERASE III GAMMA-TAU SUBUNIT"/>
    <property type="match status" value="1"/>
</dbReference>
<keyword evidence="3 11" id="KW-0548">Nucleotidyltransferase</keyword>
<comment type="function">
    <text evidence="11">DNA polymerase III is a complex, multichain enzyme responsible for most of the replicative synthesis in bacteria. This DNA polymerase also exhibits 3' to 5' exonuclease activity.</text>
</comment>
<dbReference type="AlphaFoldDB" id="A0A3D1JH30"/>
<evidence type="ECO:0000256" key="9">
    <source>
        <dbReference type="ARBA" id="ARBA00022932"/>
    </source>
</evidence>
<dbReference type="InterPro" id="IPR022754">
    <property type="entry name" value="DNA_pol_III_gamma-3"/>
</dbReference>
<dbReference type="EMBL" id="DPBP01000031">
    <property type="protein sequence ID" value="HCE17803.1"/>
    <property type="molecule type" value="Genomic_DNA"/>
</dbReference>
<sequence>MMSQALYRKWRPRLWEQVIGQEHVIQTLRNAVRSGRIGHAYLFAGPRGTGKTTTARLLAKAVNCLDEDPANRPCDRCEHCVAVNEGRFLDLIEIDAASNTSVDDVRDLREKINFSPSQGRTKVYIIDEVHMLSTAAFNALLKTLEEPPPHALFILATTEVHKIPATVLSRCQRYEFRRVPVAAMTALLRQKAAEEGLAVNDDALQWIARQATGAVRDAISLLDQLSSTGERVTLQSAQQVLGAVTSESVVRLVEAILAKDAASGLACIQAALDGGSDARQYARQVVEYLRGLLLVRLNNAAMLDATPEVRAQMASQAARFSTAWLLEVIRLFNEVVSDTRVSWQPGLGLELALAEALEERSPAAAVTSGGGEASPPAAKAEPPRQATPSARPAGAPPVAAKGEAAQTTRESTPAQGKSVGAVPALNEIRAAWNRVRQVVKQQSSLTAAALNSCKTFDVRDGVLILGYQNELLKSKMETEENLNRLRQALQAVLGVTLPVRCVVIGNKATIEAETLAGAESELVRTALDLGGMIVDQQDDSER</sequence>
<evidence type="ECO:0000256" key="3">
    <source>
        <dbReference type="ARBA" id="ARBA00022695"/>
    </source>
</evidence>
<dbReference type="STRING" id="229919.GCA_001050195_03370"/>
<dbReference type="Gene3D" id="3.40.50.300">
    <property type="entry name" value="P-loop containing nucleotide triphosphate hydrolases"/>
    <property type="match status" value="1"/>
</dbReference>
<evidence type="ECO:0000256" key="1">
    <source>
        <dbReference type="ARBA" id="ARBA00006360"/>
    </source>
</evidence>
<dbReference type="EC" id="2.7.7.7" evidence="11"/>
<reference evidence="14" key="1">
    <citation type="journal article" date="2015" name="Genome Announc.">
        <title>Draft Genome Sequences of Anaerolinea thermolimosa IMO-1, Bellilinea caldifistulae GOMI-1, Leptolinea tardivitalis YMTK-2, Levilinea saccharolytica KIBI-1, Longilinea arvoryzae KOME-1, Previously Described as Members of the Class Anaerolineae (Chloroflexi).</title>
        <authorList>
            <person name="Matsuura N."/>
            <person name="Tourlousse M.D."/>
            <person name="Ohashi A."/>
            <person name="Hugenholtz P."/>
            <person name="Sekiguchi Y."/>
        </authorList>
    </citation>
    <scope>NUCLEOTIDE SEQUENCE</scope>
    <source>
        <strain evidence="14">IMO-1</strain>
    </source>
</reference>
<evidence type="ECO:0000313" key="16">
    <source>
        <dbReference type="Proteomes" id="UP000253922"/>
    </source>
</evidence>
<dbReference type="InterPro" id="IPR027417">
    <property type="entry name" value="P-loop_NTPase"/>
</dbReference>
<comment type="similarity">
    <text evidence="1 11">Belongs to the DnaX/STICHEL family.</text>
</comment>
<keyword evidence="9 11" id="KW-0239">DNA-directed DNA polymerase</keyword>
<dbReference type="PRINTS" id="PR00300">
    <property type="entry name" value="CLPPROTEASEA"/>
</dbReference>
<dbReference type="FunFam" id="3.40.50.300:FF:000014">
    <property type="entry name" value="DNA polymerase III subunit gamma/tau"/>
    <property type="match status" value="1"/>
</dbReference>
<evidence type="ECO:0000256" key="5">
    <source>
        <dbReference type="ARBA" id="ARBA00022723"/>
    </source>
</evidence>
<evidence type="ECO:0000256" key="7">
    <source>
        <dbReference type="ARBA" id="ARBA00022833"/>
    </source>
</evidence>
<evidence type="ECO:0000256" key="12">
    <source>
        <dbReference type="SAM" id="MobiDB-lite"/>
    </source>
</evidence>
<dbReference type="Pfam" id="PF12169">
    <property type="entry name" value="DNA_pol3_gamma3"/>
    <property type="match status" value="1"/>
</dbReference>
<evidence type="ECO:0000256" key="4">
    <source>
        <dbReference type="ARBA" id="ARBA00022705"/>
    </source>
</evidence>
<feature type="region of interest" description="Disordered" evidence="12">
    <location>
        <begin position="362"/>
        <end position="419"/>
    </location>
</feature>
<evidence type="ECO:0000313" key="17">
    <source>
        <dbReference type="Proteomes" id="UP000264141"/>
    </source>
</evidence>
<proteinExistence type="inferred from homology"/>
<dbReference type="EMBL" id="DF967966">
    <property type="protein sequence ID" value="GAP08530.1"/>
    <property type="molecule type" value="Genomic_DNA"/>
</dbReference>
<feature type="domain" description="AAA+ ATPase" evidence="13">
    <location>
        <begin position="37"/>
        <end position="180"/>
    </location>
</feature>
<evidence type="ECO:0000256" key="10">
    <source>
        <dbReference type="ARBA" id="ARBA00049244"/>
    </source>
</evidence>
<feature type="compositionally biased region" description="Polar residues" evidence="12">
    <location>
        <begin position="405"/>
        <end position="415"/>
    </location>
</feature>
<dbReference type="InterPro" id="IPR003593">
    <property type="entry name" value="AAA+_ATPase"/>
</dbReference>
<keyword evidence="6 11" id="KW-0547">Nucleotide-binding</keyword>
<evidence type="ECO:0000256" key="8">
    <source>
        <dbReference type="ARBA" id="ARBA00022840"/>
    </source>
</evidence>
<gene>
    <name evidence="11" type="primary">dnaX</name>
    <name evidence="14" type="ORF">ATHL_03435</name>
    <name evidence="15" type="ORF">DEQ80_08085</name>
</gene>